<reference evidence="1 2" key="1">
    <citation type="journal article" date="2011" name="Genome Biol.">
        <title>Comparative genome sequence analysis underscores mycoparasitism as the ancestral life style of Trichoderma.</title>
        <authorList>
            <person name="Kubicek C.P."/>
            <person name="Herrera-Estrella A."/>
            <person name="Seidl-Seiboth V."/>
            <person name="Martinez D.A."/>
            <person name="Druzhinina I.S."/>
            <person name="Thon M."/>
            <person name="Zeilinger S."/>
            <person name="Casas-Flores S."/>
            <person name="Horwitz B.A."/>
            <person name="Mukherjee P.K."/>
            <person name="Mukherjee M."/>
            <person name="Kredics L."/>
            <person name="Alcaraz L.D."/>
            <person name="Aerts A."/>
            <person name="Antal Z."/>
            <person name="Atanasova L."/>
            <person name="Cervantes-Badillo M.G."/>
            <person name="Challacombe J."/>
            <person name="Chertkov O."/>
            <person name="McCluskey K."/>
            <person name="Coulpier F."/>
            <person name="Deshpande N."/>
            <person name="von Doehren H."/>
            <person name="Ebbole D.J."/>
            <person name="Esquivel-Naranjo E.U."/>
            <person name="Fekete E."/>
            <person name="Flipphi M."/>
            <person name="Glaser F."/>
            <person name="Gomez-Rodriguez E.Y."/>
            <person name="Gruber S."/>
            <person name="Han C."/>
            <person name="Henrissat B."/>
            <person name="Hermosa R."/>
            <person name="Hernandez-Onate M."/>
            <person name="Karaffa L."/>
            <person name="Kosti I."/>
            <person name="Le Crom S."/>
            <person name="Lindquist E."/>
            <person name="Lucas S."/>
            <person name="Luebeck M."/>
            <person name="Luebeck P.S."/>
            <person name="Margeot A."/>
            <person name="Metz B."/>
            <person name="Misra M."/>
            <person name="Nevalainen H."/>
            <person name="Omann M."/>
            <person name="Packer N."/>
            <person name="Perrone G."/>
            <person name="Uresti-Rivera E.E."/>
            <person name="Salamov A."/>
            <person name="Schmoll M."/>
            <person name="Seiboth B."/>
            <person name="Shapiro H."/>
            <person name="Sukno S."/>
            <person name="Tamayo-Ramos J.A."/>
            <person name="Tisch D."/>
            <person name="Wiest A."/>
            <person name="Wilkinson H.H."/>
            <person name="Zhang M."/>
            <person name="Coutinho P.M."/>
            <person name="Kenerley C.M."/>
            <person name="Monte E."/>
            <person name="Baker S.E."/>
            <person name="Grigoriev I.V."/>
        </authorList>
    </citation>
    <scope>NUCLEOTIDE SEQUENCE [LARGE SCALE GENOMIC DNA]</scope>
    <source>
        <strain evidence="2">ATCC 20476 / IMI 206040</strain>
    </source>
</reference>
<protein>
    <submittedName>
        <fullName evidence="1">Uncharacterized protein</fullName>
    </submittedName>
</protein>
<comment type="caution">
    <text evidence="1">The sequence shown here is derived from an EMBL/GenBank/DDBJ whole genome shotgun (WGS) entry which is preliminary data.</text>
</comment>
<proteinExistence type="predicted"/>
<organism evidence="1 2">
    <name type="scientific">Hypocrea atroviridis (strain ATCC 20476 / IMI 206040)</name>
    <name type="common">Trichoderma atroviride</name>
    <dbReference type="NCBI Taxonomy" id="452589"/>
    <lineage>
        <taxon>Eukaryota</taxon>
        <taxon>Fungi</taxon>
        <taxon>Dikarya</taxon>
        <taxon>Ascomycota</taxon>
        <taxon>Pezizomycotina</taxon>
        <taxon>Sordariomycetes</taxon>
        <taxon>Hypocreomycetidae</taxon>
        <taxon>Hypocreales</taxon>
        <taxon>Hypocreaceae</taxon>
        <taxon>Trichoderma</taxon>
    </lineage>
</organism>
<dbReference type="AlphaFoldDB" id="G9NRL4"/>
<evidence type="ECO:0000313" key="1">
    <source>
        <dbReference type="EMBL" id="EHK46647.1"/>
    </source>
</evidence>
<name>G9NRL4_HYPAI</name>
<keyword evidence="2" id="KW-1185">Reference proteome</keyword>
<dbReference type="HOGENOM" id="CLU_3032641_0_0_1"/>
<dbReference type="EMBL" id="ABDG02000022">
    <property type="protein sequence ID" value="EHK46647.1"/>
    <property type="molecule type" value="Genomic_DNA"/>
</dbReference>
<evidence type="ECO:0000313" key="2">
    <source>
        <dbReference type="Proteomes" id="UP000005426"/>
    </source>
</evidence>
<dbReference type="Proteomes" id="UP000005426">
    <property type="component" value="Unassembled WGS sequence"/>
</dbReference>
<gene>
    <name evidence="1" type="ORF">TRIATDRAFT_299201</name>
</gene>
<accession>G9NRL4</accession>
<sequence length="55" mass="6249">MTNELSFGSTLNIQFDRGPRLSVLPLRQLLHGIVVCLESFLYSILRMILSETLGR</sequence>